<dbReference type="SMART" id="SM00563">
    <property type="entry name" value="PlsC"/>
    <property type="match status" value="1"/>
</dbReference>
<keyword evidence="12" id="KW-1185">Reference proteome</keyword>
<dbReference type="PANTHER" id="PTHR10434:SF66">
    <property type="entry name" value="PHOSPHOLIPID_GLYCEROL ACYLTRANSFERASE DOMAIN-CONTAINING PROTEIN"/>
    <property type="match status" value="1"/>
</dbReference>
<reference evidence="12" key="2">
    <citation type="submission" date="2013-07" db="EMBL/GenBank/DDBJ databases">
        <authorList>
            <person name="Morais-Silva F.O."/>
            <person name="Rezende A.M."/>
            <person name="Pimentel C."/>
            <person name="Resende D.M."/>
            <person name="Santos C.I."/>
            <person name="Clemente C."/>
            <person name="de Oliveira L.M."/>
            <person name="da Silva S.M."/>
            <person name="Costa D.A."/>
            <person name="Varela-Raposo A."/>
            <person name="Horacio E.C.A."/>
            <person name="Matos M."/>
            <person name="Flores O."/>
            <person name="Ruiz J.C."/>
            <person name="Rodrigues-Pousada C."/>
        </authorList>
    </citation>
    <scope>NUCLEOTIDE SEQUENCE [LARGE SCALE GENOMIC DNA]</scope>
    <source>
        <strain evidence="12">ATCC 19364 / DSM 1382 / NCIMB 9332 / VKM B-1759</strain>
    </source>
</reference>
<evidence type="ECO:0000256" key="6">
    <source>
        <dbReference type="ARBA" id="ARBA00016139"/>
    </source>
</evidence>
<organism evidence="11 12">
    <name type="scientific">Megalodesulfovibrio gigas (strain ATCC 19364 / DSM 1382 / NCIMB 9332 / VKM B-1759)</name>
    <name type="common">Desulfovibrio gigas</name>
    <dbReference type="NCBI Taxonomy" id="1121448"/>
    <lineage>
        <taxon>Bacteria</taxon>
        <taxon>Pseudomonadati</taxon>
        <taxon>Thermodesulfobacteriota</taxon>
        <taxon>Desulfovibrionia</taxon>
        <taxon>Desulfovibrionales</taxon>
        <taxon>Desulfovibrionaceae</taxon>
        <taxon>Megalodesulfovibrio</taxon>
    </lineage>
</organism>
<gene>
    <name evidence="11" type="ORF">DGI_1595</name>
</gene>
<reference evidence="11 12" key="1">
    <citation type="journal article" date="2013" name="J. Bacteriol.">
        <title>Roles of HynAB and Ech, the only two hydrogenases found in the model sulfate reducer Desulfovibrio gigas.</title>
        <authorList>
            <person name="Morais-Silva F.O."/>
            <person name="Santos C.I."/>
            <person name="Rodrigues R."/>
            <person name="Pereira I.A."/>
            <person name="Rodrigues-Pousada C."/>
        </authorList>
    </citation>
    <scope>NUCLEOTIDE SEQUENCE [LARGE SCALE GENOMIC DNA]</scope>
    <source>
        <strain evidence="12">ATCC 19364 / DSM 1382 / NCIMB 9332 / VKM B-1759</strain>
    </source>
</reference>
<evidence type="ECO:0000256" key="4">
    <source>
        <dbReference type="ARBA" id="ARBA00008655"/>
    </source>
</evidence>
<evidence type="ECO:0000256" key="3">
    <source>
        <dbReference type="ARBA" id="ARBA00005189"/>
    </source>
</evidence>
<evidence type="ECO:0000256" key="8">
    <source>
        <dbReference type="ARBA" id="ARBA00023315"/>
    </source>
</evidence>
<evidence type="ECO:0000313" key="11">
    <source>
        <dbReference type="EMBL" id="AGW13426.1"/>
    </source>
</evidence>
<evidence type="ECO:0000256" key="7">
    <source>
        <dbReference type="ARBA" id="ARBA00022679"/>
    </source>
</evidence>
<accession>T2GBB4</accession>
<dbReference type="GO" id="GO:0006654">
    <property type="term" value="P:phosphatidic acid biosynthetic process"/>
    <property type="evidence" value="ECO:0007669"/>
    <property type="project" value="TreeGrafter"/>
</dbReference>
<dbReference type="Pfam" id="PF01553">
    <property type="entry name" value="Acyltransferase"/>
    <property type="match status" value="1"/>
</dbReference>
<dbReference type="eggNOG" id="COG0204">
    <property type="taxonomic scope" value="Bacteria"/>
</dbReference>
<comment type="domain">
    <text evidence="9">The HXXXXD motif is essential for acyltransferase activity and may constitute the binding site for the phosphate moiety of the glycerol-3-phosphate.</text>
</comment>
<dbReference type="Proteomes" id="UP000016587">
    <property type="component" value="Chromosome"/>
</dbReference>
<evidence type="ECO:0000256" key="9">
    <source>
        <dbReference type="RuleBase" id="RU361267"/>
    </source>
</evidence>
<keyword evidence="9" id="KW-0443">Lipid metabolism</keyword>
<keyword evidence="9" id="KW-0444">Lipid biosynthesis</keyword>
<dbReference type="GO" id="GO:0016020">
    <property type="term" value="C:membrane"/>
    <property type="evidence" value="ECO:0007669"/>
    <property type="project" value="InterPro"/>
</dbReference>
<dbReference type="GO" id="GO:0016024">
    <property type="term" value="P:CDP-diacylglycerol biosynthetic process"/>
    <property type="evidence" value="ECO:0007669"/>
    <property type="project" value="UniProtKB-UniPathway"/>
</dbReference>
<evidence type="ECO:0000256" key="1">
    <source>
        <dbReference type="ARBA" id="ARBA00001141"/>
    </source>
</evidence>
<dbReference type="KEGG" id="dgg:DGI_1595"/>
<protein>
    <recommendedName>
        <fullName evidence="6 9">1-acyl-sn-glycerol-3-phosphate acyltransferase</fullName>
        <ecNumber evidence="5 9">2.3.1.51</ecNumber>
    </recommendedName>
</protein>
<keyword evidence="7 9" id="KW-0808">Transferase</keyword>
<dbReference type="HOGENOM" id="CLU_027938_6_3_7"/>
<feature type="domain" description="Phospholipid/glycerol acyltransferase" evidence="10">
    <location>
        <begin position="66"/>
        <end position="182"/>
    </location>
</feature>
<dbReference type="InterPro" id="IPR002123">
    <property type="entry name" value="Plipid/glycerol_acylTrfase"/>
</dbReference>
<dbReference type="GO" id="GO:0003841">
    <property type="term" value="F:1-acylglycerol-3-phosphate O-acyltransferase activity"/>
    <property type="evidence" value="ECO:0007669"/>
    <property type="project" value="UniProtKB-UniRule"/>
</dbReference>
<comment type="pathway">
    <text evidence="3">Lipid metabolism.</text>
</comment>
<comment type="similarity">
    <text evidence="4 9">Belongs to the 1-acyl-sn-glycerol-3-phosphate acyltransferase family.</text>
</comment>
<comment type="catalytic activity">
    <reaction evidence="1 9">
        <text>a 1-acyl-sn-glycero-3-phosphate + an acyl-CoA = a 1,2-diacyl-sn-glycero-3-phosphate + CoA</text>
        <dbReference type="Rhea" id="RHEA:19709"/>
        <dbReference type="ChEBI" id="CHEBI:57287"/>
        <dbReference type="ChEBI" id="CHEBI:57970"/>
        <dbReference type="ChEBI" id="CHEBI:58342"/>
        <dbReference type="ChEBI" id="CHEBI:58608"/>
        <dbReference type="EC" id="2.3.1.51"/>
    </reaction>
</comment>
<comment type="pathway">
    <text evidence="2">Phospholipid metabolism; CDP-diacylglycerol biosynthesis; CDP-diacylglycerol from sn-glycerol 3-phosphate: step 2/3.</text>
</comment>
<dbReference type="EMBL" id="CP006585">
    <property type="protein sequence ID" value="AGW13426.1"/>
    <property type="molecule type" value="Genomic_DNA"/>
</dbReference>
<dbReference type="PANTHER" id="PTHR10434">
    <property type="entry name" value="1-ACYL-SN-GLYCEROL-3-PHOSPHATE ACYLTRANSFERASE"/>
    <property type="match status" value="1"/>
</dbReference>
<sequence length="253" mass="28430">MLRSLRFQALFLPGTILFSLLCVGMRKLGLMQWRSWAAWGWGQCGMLGAGVPVETHLEHLPPPGPMIIMANHQSQLDICLFFTRLRKYDCCFVAKKPLFKLPFLGKAMHALGHVCVDQDNPRQAMKAIDEAIEKARAGQAVVIFPEGTRAFTFETLQEFQVGAMILALKSGLPVVPVLIHGAGDVSARETMKINKPNGPLRLTALPVLHPCERYTMKDREALRQELQTLMTTEYERLRGLYYPRLAANTLEAR</sequence>
<keyword evidence="8 9" id="KW-0012">Acyltransferase</keyword>
<dbReference type="NCBIfam" id="TIGR00530">
    <property type="entry name" value="AGP_acyltrn"/>
    <property type="match status" value="1"/>
</dbReference>
<evidence type="ECO:0000256" key="2">
    <source>
        <dbReference type="ARBA" id="ARBA00004728"/>
    </source>
</evidence>
<evidence type="ECO:0000256" key="5">
    <source>
        <dbReference type="ARBA" id="ARBA00013211"/>
    </source>
</evidence>
<keyword evidence="9" id="KW-1208">Phospholipid metabolism</keyword>
<dbReference type="CDD" id="cd07989">
    <property type="entry name" value="LPLAT_AGPAT-like"/>
    <property type="match status" value="1"/>
</dbReference>
<dbReference type="STRING" id="1121448.DGI_1595"/>
<name>T2GBB4_MEGG1</name>
<dbReference type="AlphaFoldDB" id="T2GBB4"/>
<dbReference type="UniPathway" id="UPA00557">
    <property type="reaction ID" value="UER00613"/>
</dbReference>
<dbReference type="SUPFAM" id="SSF69593">
    <property type="entry name" value="Glycerol-3-phosphate (1)-acyltransferase"/>
    <property type="match status" value="1"/>
</dbReference>
<evidence type="ECO:0000259" key="10">
    <source>
        <dbReference type="SMART" id="SM00563"/>
    </source>
</evidence>
<dbReference type="EC" id="2.3.1.51" evidence="5 9"/>
<dbReference type="PATRIC" id="fig|1121448.10.peg.1585"/>
<dbReference type="InterPro" id="IPR004552">
    <property type="entry name" value="AGP_acyltrans"/>
</dbReference>
<keyword evidence="9" id="KW-0594">Phospholipid biosynthesis</keyword>
<evidence type="ECO:0000313" key="12">
    <source>
        <dbReference type="Proteomes" id="UP000016587"/>
    </source>
</evidence>
<proteinExistence type="inferred from homology"/>